<dbReference type="AlphaFoldDB" id="A0A9W7W6Y5"/>
<dbReference type="Gene3D" id="1.10.260.130">
    <property type="match status" value="1"/>
</dbReference>
<dbReference type="SUPFAM" id="SSF53474">
    <property type="entry name" value="alpha/beta-Hydrolases"/>
    <property type="match status" value="1"/>
</dbReference>
<name>A0A9W7W6Y5_9PEZI</name>
<organism evidence="3 4">
    <name type="scientific">Teratosphaeria destructans</name>
    <dbReference type="NCBI Taxonomy" id="418781"/>
    <lineage>
        <taxon>Eukaryota</taxon>
        <taxon>Fungi</taxon>
        <taxon>Dikarya</taxon>
        <taxon>Ascomycota</taxon>
        <taxon>Pezizomycotina</taxon>
        <taxon>Dothideomycetes</taxon>
        <taxon>Dothideomycetidae</taxon>
        <taxon>Mycosphaerellales</taxon>
        <taxon>Teratosphaeriaceae</taxon>
        <taxon>Teratosphaeria</taxon>
    </lineage>
</organism>
<evidence type="ECO:0000256" key="1">
    <source>
        <dbReference type="ARBA" id="ARBA00022801"/>
    </source>
</evidence>
<proteinExistence type="inferred from homology"/>
<evidence type="ECO:0000313" key="4">
    <source>
        <dbReference type="Proteomes" id="UP001138500"/>
    </source>
</evidence>
<sequence length="429" mass="45845">MHISGYLAACAALLTGANAITPNSMQHRVSKTTTNSSNQAVLPPKQDPWYTAPTGFESAAPGAVLKVRAAPGNLTQVTANSSMAYNILYRSTDSQYKPTWAVTTLFVPTSPVIQTNTSQADILLSYQIPYDSADLNASPSYALYANHFADISKALGQGWYVNVPDYEGPKASFTAGVNSGHCTLDSVRAVLHSGFGLSQQTKYAMWGYSGGALASEWATELQVQYAPELNFTTAALGGLTPNITNVLQTISGTVAAGLGPAGIVGLSTQWPELAQLLQDDVKANMSEMLFSVVNETLTESLLNFYFKNITSYFVNGVEDLLKPAAVIPQDRDGQMGHHGFPQFPIFAYKAIADEISPIADTDKLINNYCGIGSNILYQRNTVGGHSAEETNGDARAFSWLQNLLQGNGSMAPMGCVIQNVTINITDSAI</sequence>
<dbReference type="GO" id="GO:0016042">
    <property type="term" value="P:lipid catabolic process"/>
    <property type="evidence" value="ECO:0007669"/>
    <property type="project" value="UniProtKB-UniRule"/>
</dbReference>
<protein>
    <submittedName>
        <fullName evidence="3">LIP-domain-containing protein</fullName>
    </submittedName>
</protein>
<evidence type="ECO:0000313" key="3">
    <source>
        <dbReference type="EMBL" id="KAH9845357.1"/>
    </source>
</evidence>
<keyword evidence="2" id="KW-0732">Signal</keyword>
<evidence type="ECO:0000256" key="2">
    <source>
        <dbReference type="PIRNR" id="PIRNR029171"/>
    </source>
</evidence>
<dbReference type="PANTHER" id="PTHR34853:SF5">
    <property type="entry name" value="LIP-DOMAIN-CONTAINING PROTEIN-RELATED"/>
    <property type="match status" value="1"/>
</dbReference>
<dbReference type="Gene3D" id="3.40.50.1820">
    <property type="entry name" value="alpha/beta hydrolase"/>
    <property type="match status" value="1"/>
</dbReference>
<feature type="chain" id="PRO_5041032657" evidence="2">
    <location>
        <begin position="20"/>
        <end position="429"/>
    </location>
</feature>
<accession>A0A9W7W6Y5</accession>
<dbReference type="PANTHER" id="PTHR34853">
    <property type="match status" value="1"/>
</dbReference>
<dbReference type="Proteomes" id="UP001138500">
    <property type="component" value="Unassembled WGS sequence"/>
</dbReference>
<dbReference type="GO" id="GO:0004806">
    <property type="term" value="F:triacylglycerol lipase activity"/>
    <property type="evidence" value="ECO:0007669"/>
    <property type="project" value="UniProtKB-UniRule"/>
</dbReference>
<dbReference type="InterPro" id="IPR029058">
    <property type="entry name" value="AB_hydrolase_fold"/>
</dbReference>
<keyword evidence="4" id="KW-1185">Reference proteome</keyword>
<dbReference type="OrthoDB" id="2373480at2759"/>
<keyword evidence="1" id="KW-0378">Hydrolase</keyword>
<gene>
    <name evidence="3" type="ORF">Tdes44962_MAKER06714</name>
</gene>
<dbReference type="PIRSF" id="PIRSF029171">
    <property type="entry name" value="Esterase_LipA"/>
    <property type="match status" value="1"/>
</dbReference>
<comment type="caution">
    <text evidence="3">The sequence shown here is derived from an EMBL/GenBank/DDBJ whole genome shotgun (WGS) entry which is preliminary data.</text>
</comment>
<dbReference type="Pfam" id="PF03583">
    <property type="entry name" value="LIP"/>
    <property type="match status" value="1"/>
</dbReference>
<feature type="signal peptide" evidence="2">
    <location>
        <begin position="1"/>
        <end position="19"/>
    </location>
</feature>
<dbReference type="InterPro" id="IPR005152">
    <property type="entry name" value="Lipase_secreted"/>
</dbReference>
<reference evidence="3 4" key="1">
    <citation type="journal article" date="2018" name="IMA Fungus">
        <title>IMA Genome-F 10: Nine draft genome sequences of Claviceps purpurea s.lat., including C. arundinis, C. humidiphila, and C. cf. spartinae, pseudomolecules for the pitch canker pathogen Fusarium circinatum, draft genome of Davidsoniella eucalypti, Grosmannia galeiformis, Quambalaria eucalypti, and Teratosphaeria destructans.</title>
        <authorList>
            <person name="Wingfield B.D."/>
            <person name="Liu M."/>
            <person name="Nguyen H.D."/>
            <person name="Lane F.A."/>
            <person name="Morgan S.W."/>
            <person name="De Vos L."/>
            <person name="Wilken P.M."/>
            <person name="Duong T.A."/>
            <person name="Aylward J."/>
            <person name="Coetzee M.P."/>
            <person name="Dadej K."/>
            <person name="De Beer Z.W."/>
            <person name="Findlay W."/>
            <person name="Havenga M."/>
            <person name="Kolarik M."/>
            <person name="Menzies J.G."/>
            <person name="Naidoo K."/>
            <person name="Pochopski O."/>
            <person name="Shoukouhi P."/>
            <person name="Santana Q.C."/>
            <person name="Seifert K.A."/>
            <person name="Soal N."/>
            <person name="Steenkamp E.T."/>
            <person name="Tatham C.T."/>
            <person name="van der Nest M.A."/>
            <person name="Wingfield M.J."/>
        </authorList>
    </citation>
    <scope>NUCLEOTIDE SEQUENCE [LARGE SCALE GENOMIC DNA]</scope>
    <source>
        <strain evidence="3">CMW44962</strain>
    </source>
</reference>
<dbReference type="EMBL" id="RIBY02000091">
    <property type="protein sequence ID" value="KAH9845357.1"/>
    <property type="molecule type" value="Genomic_DNA"/>
</dbReference>
<comment type="similarity">
    <text evidence="2">Belongs to the AB hydrolase superfamily. Lipase family.</text>
</comment>
<reference evidence="3 4" key="2">
    <citation type="journal article" date="2021" name="Curr. Genet.">
        <title>Genetic response to nitrogen starvation in the aggressive Eucalyptus foliar pathogen Teratosphaeria destructans.</title>
        <authorList>
            <person name="Havenga M."/>
            <person name="Wingfield B.D."/>
            <person name="Wingfield M.J."/>
            <person name="Dreyer L.L."/>
            <person name="Roets F."/>
            <person name="Aylward J."/>
        </authorList>
    </citation>
    <scope>NUCLEOTIDE SEQUENCE [LARGE SCALE GENOMIC DNA]</scope>
    <source>
        <strain evidence="3">CMW44962</strain>
    </source>
</reference>